<keyword evidence="3 5" id="KW-0698">rRNA processing</keyword>
<evidence type="ECO:0000259" key="7">
    <source>
        <dbReference type="Pfam" id="PF24986"/>
    </source>
</evidence>
<dbReference type="InterPro" id="IPR009000">
    <property type="entry name" value="Transl_B-barrel_sf"/>
</dbReference>
<dbReference type="InterPro" id="IPR002676">
    <property type="entry name" value="RimM_N"/>
</dbReference>
<dbReference type="InterPro" id="IPR011961">
    <property type="entry name" value="RimM"/>
</dbReference>
<reference evidence="8 9" key="2">
    <citation type="submission" date="2019-02" db="EMBL/GenBank/DDBJ databases">
        <title>'Lichenibacterium ramalinii' gen. nov. sp. nov., 'Lichenibacterium minor' gen. nov. sp. nov.</title>
        <authorList>
            <person name="Pankratov T."/>
        </authorList>
    </citation>
    <scope>NUCLEOTIDE SEQUENCE [LARGE SCALE GENOMIC DNA]</scope>
    <source>
        <strain evidence="8 9">RmlP001</strain>
    </source>
</reference>
<dbReference type="InterPro" id="IPR036976">
    <property type="entry name" value="RimM_N_sf"/>
</dbReference>
<evidence type="ECO:0000313" key="8">
    <source>
        <dbReference type="EMBL" id="RYB07034.1"/>
    </source>
</evidence>
<dbReference type="HAMAP" id="MF_00014">
    <property type="entry name" value="Ribosome_mat_RimM"/>
    <property type="match status" value="1"/>
</dbReference>
<evidence type="ECO:0000259" key="6">
    <source>
        <dbReference type="Pfam" id="PF01782"/>
    </source>
</evidence>
<organism evidence="8 9">
    <name type="scientific">Lichenibacterium ramalinae</name>
    <dbReference type="NCBI Taxonomy" id="2316527"/>
    <lineage>
        <taxon>Bacteria</taxon>
        <taxon>Pseudomonadati</taxon>
        <taxon>Pseudomonadota</taxon>
        <taxon>Alphaproteobacteria</taxon>
        <taxon>Hyphomicrobiales</taxon>
        <taxon>Lichenihabitantaceae</taxon>
        <taxon>Lichenibacterium</taxon>
    </lineage>
</organism>
<dbReference type="InterPro" id="IPR011033">
    <property type="entry name" value="PRC_barrel-like_sf"/>
</dbReference>
<evidence type="ECO:0000256" key="2">
    <source>
        <dbReference type="ARBA" id="ARBA00022517"/>
    </source>
</evidence>
<dbReference type="RefSeq" id="WP_129217577.1">
    <property type="nucleotide sequence ID" value="NZ_QYBC01000002.1"/>
</dbReference>
<dbReference type="GO" id="GO:0005737">
    <property type="term" value="C:cytoplasm"/>
    <property type="evidence" value="ECO:0007669"/>
    <property type="project" value="UniProtKB-SubCell"/>
</dbReference>
<dbReference type="SUPFAM" id="SSF50346">
    <property type="entry name" value="PRC-barrel domain"/>
    <property type="match status" value="1"/>
</dbReference>
<dbReference type="GO" id="GO:0006364">
    <property type="term" value="P:rRNA processing"/>
    <property type="evidence" value="ECO:0007669"/>
    <property type="project" value="UniProtKB-UniRule"/>
</dbReference>
<keyword evidence="1 5" id="KW-0963">Cytoplasm</keyword>
<dbReference type="InterPro" id="IPR056792">
    <property type="entry name" value="PRC_RimM"/>
</dbReference>
<dbReference type="GO" id="GO:0005840">
    <property type="term" value="C:ribosome"/>
    <property type="evidence" value="ECO:0007669"/>
    <property type="project" value="InterPro"/>
</dbReference>
<proteinExistence type="inferred from homology"/>
<comment type="subunit">
    <text evidence="5">Binds ribosomal protein uS19.</text>
</comment>
<dbReference type="NCBIfam" id="TIGR02273">
    <property type="entry name" value="16S_RimM"/>
    <property type="match status" value="1"/>
</dbReference>
<evidence type="ECO:0000256" key="5">
    <source>
        <dbReference type="HAMAP-Rule" id="MF_00014"/>
    </source>
</evidence>
<gene>
    <name evidence="5 8" type="primary">rimM</name>
    <name evidence="8" type="ORF">D3272_02850</name>
</gene>
<comment type="caution">
    <text evidence="8">The sequence shown here is derived from an EMBL/GenBank/DDBJ whole genome shotgun (WGS) entry which is preliminary data.</text>
</comment>
<dbReference type="OrthoDB" id="9788191at2"/>
<dbReference type="GO" id="GO:0042274">
    <property type="term" value="P:ribosomal small subunit biogenesis"/>
    <property type="evidence" value="ECO:0007669"/>
    <property type="project" value="UniProtKB-UniRule"/>
</dbReference>
<dbReference type="SUPFAM" id="SSF50447">
    <property type="entry name" value="Translation proteins"/>
    <property type="match status" value="1"/>
</dbReference>
<keyword evidence="2 5" id="KW-0690">Ribosome biogenesis</keyword>
<evidence type="ECO:0000256" key="1">
    <source>
        <dbReference type="ARBA" id="ARBA00022490"/>
    </source>
</evidence>
<name>A0A4Q2RH45_9HYPH</name>
<dbReference type="Pfam" id="PF24986">
    <property type="entry name" value="PRC_RimM"/>
    <property type="match status" value="1"/>
</dbReference>
<dbReference type="PANTHER" id="PTHR33692">
    <property type="entry name" value="RIBOSOME MATURATION FACTOR RIMM"/>
    <property type="match status" value="1"/>
</dbReference>
<feature type="domain" description="RimM N-terminal" evidence="6">
    <location>
        <begin position="8"/>
        <end position="87"/>
    </location>
</feature>
<dbReference type="Gene3D" id="2.40.30.60">
    <property type="entry name" value="RimM"/>
    <property type="match status" value="1"/>
</dbReference>
<comment type="similarity">
    <text evidence="5">Belongs to the RimM family.</text>
</comment>
<dbReference type="PANTHER" id="PTHR33692:SF1">
    <property type="entry name" value="RIBOSOME MATURATION FACTOR RIMM"/>
    <property type="match status" value="1"/>
</dbReference>
<feature type="domain" description="Ribosome maturation factor RimM PRC barrel" evidence="7">
    <location>
        <begin position="100"/>
        <end position="162"/>
    </location>
</feature>
<dbReference type="Proteomes" id="UP000289411">
    <property type="component" value="Unassembled WGS sequence"/>
</dbReference>
<keyword evidence="4 5" id="KW-0143">Chaperone</keyword>
<dbReference type="Pfam" id="PF01782">
    <property type="entry name" value="RimM"/>
    <property type="match status" value="1"/>
</dbReference>
<comment type="subcellular location">
    <subcellularLocation>
        <location evidence="5">Cytoplasm</location>
    </subcellularLocation>
</comment>
<protein>
    <recommendedName>
        <fullName evidence="5">Ribosome maturation factor RimM</fullName>
    </recommendedName>
</protein>
<accession>A0A4Q2RH45</accession>
<comment type="function">
    <text evidence="5">An accessory protein needed during the final step in the assembly of 30S ribosomal subunit, possibly for assembly of the head region. Essential for efficient processing of 16S rRNA. May be needed both before and after RbfA during the maturation of 16S rRNA. It has affinity for free ribosomal 30S subunits but not for 70S ribosomes.</text>
</comment>
<keyword evidence="9" id="KW-1185">Reference proteome</keyword>
<dbReference type="Gene3D" id="2.30.30.240">
    <property type="entry name" value="PRC-barrel domain"/>
    <property type="match status" value="1"/>
</dbReference>
<dbReference type="GO" id="GO:0043022">
    <property type="term" value="F:ribosome binding"/>
    <property type="evidence" value="ECO:0007669"/>
    <property type="project" value="InterPro"/>
</dbReference>
<reference evidence="8 9" key="1">
    <citation type="submission" date="2018-09" db="EMBL/GenBank/DDBJ databases">
        <authorList>
            <person name="Grouzdev D.S."/>
            <person name="Krutkina M.S."/>
        </authorList>
    </citation>
    <scope>NUCLEOTIDE SEQUENCE [LARGE SCALE GENOMIC DNA]</scope>
    <source>
        <strain evidence="8 9">RmlP001</strain>
    </source>
</reference>
<evidence type="ECO:0000256" key="3">
    <source>
        <dbReference type="ARBA" id="ARBA00022552"/>
    </source>
</evidence>
<evidence type="ECO:0000313" key="9">
    <source>
        <dbReference type="Proteomes" id="UP000289411"/>
    </source>
</evidence>
<sequence>MAERMVLVGVVGAPQGVRGEVRLKSYTGEPGDIGTYGPLSDEDGRRSFAIQSLRVLKGDMLVVRIAGIDDRDAAAALTNTRLFIPRERLPPPATDEFYHIDLIGLSAEAEDGIVLGRVRGLHNHGAGDILEIVPVAGGETLLVPFTLAFVPVVDFAAGRLVVARGALLPEEEGDATVEDR</sequence>
<dbReference type="EMBL" id="QYBC01000002">
    <property type="protein sequence ID" value="RYB07034.1"/>
    <property type="molecule type" value="Genomic_DNA"/>
</dbReference>
<evidence type="ECO:0000256" key="4">
    <source>
        <dbReference type="ARBA" id="ARBA00023186"/>
    </source>
</evidence>
<dbReference type="AlphaFoldDB" id="A0A4Q2RH45"/>
<comment type="domain">
    <text evidence="5">The PRC barrel domain binds ribosomal protein uS19.</text>
</comment>